<evidence type="ECO:0000256" key="3">
    <source>
        <dbReference type="ARBA" id="ARBA00023002"/>
    </source>
</evidence>
<dbReference type="GO" id="GO:0020037">
    <property type="term" value="F:heme binding"/>
    <property type="evidence" value="ECO:0007669"/>
    <property type="project" value="InterPro"/>
</dbReference>
<reference evidence="9" key="1">
    <citation type="journal article" date="2011" name="Nat. Commun.">
        <title>Effector diversification within compartments of the Leptosphaeria maculans genome affected by Repeat-Induced Point mutations.</title>
        <authorList>
            <person name="Rouxel T."/>
            <person name="Grandaubert J."/>
            <person name="Hane J.K."/>
            <person name="Hoede C."/>
            <person name="van de Wouw A.P."/>
            <person name="Couloux A."/>
            <person name="Dominguez V."/>
            <person name="Anthouard V."/>
            <person name="Bally P."/>
            <person name="Bourras S."/>
            <person name="Cozijnsen A.J."/>
            <person name="Ciuffetti L.M."/>
            <person name="Degrave A."/>
            <person name="Dilmaghani A."/>
            <person name="Duret L."/>
            <person name="Fudal I."/>
            <person name="Goodwin S.B."/>
            <person name="Gout L."/>
            <person name="Glaser N."/>
            <person name="Linglin J."/>
            <person name="Kema G.H.J."/>
            <person name="Lapalu N."/>
            <person name="Lawrence C.B."/>
            <person name="May K."/>
            <person name="Meyer M."/>
            <person name="Ollivier B."/>
            <person name="Poulain J."/>
            <person name="Schoch C.L."/>
            <person name="Simon A."/>
            <person name="Spatafora J.W."/>
            <person name="Stachowiak A."/>
            <person name="Turgeon B.G."/>
            <person name="Tyler B.M."/>
            <person name="Vincent D."/>
            <person name="Weissenbach J."/>
            <person name="Amselem J."/>
            <person name="Quesneville H."/>
            <person name="Oliver R.P."/>
            <person name="Wincker P."/>
            <person name="Balesdent M.-H."/>
            <person name="Howlett B.J."/>
        </authorList>
    </citation>
    <scope>NUCLEOTIDE SEQUENCE [LARGE SCALE GENOMIC DNA]</scope>
    <source>
        <strain evidence="9">JN3 / isolate v23.1.3 / race Av1-4-5-6-7-8</strain>
    </source>
</reference>
<dbReference type="GO" id="GO:0004497">
    <property type="term" value="F:monooxygenase activity"/>
    <property type="evidence" value="ECO:0007669"/>
    <property type="project" value="UniProtKB-KW"/>
</dbReference>
<evidence type="ECO:0000313" key="8">
    <source>
        <dbReference type="EMBL" id="CBX91441.1"/>
    </source>
</evidence>
<dbReference type="PRINTS" id="PR00463">
    <property type="entry name" value="EP450I"/>
</dbReference>
<dbReference type="STRING" id="985895.E4ZJ10"/>
<dbReference type="VEuPathDB" id="FungiDB:LEMA_P069490.1"/>
<keyword evidence="9" id="KW-1185">Reference proteome</keyword>
<dbReference type="HOGENOM" id="CLU_001570_2_1_1"/>
<dbReference type="Gene3D" id="1.10.630.10">
    <property type="entry name" value="Cytochrome P450"/>
    <property type="match status" value="1"/>
</dbReference>
<keyword evidence="2 6" id="KW-0479">Metal-binding</keyword>
<dbReference type="GO" id="GO:0016705">
    <property type="term" value="F:oxidoreductase activity, acting on paired donors, with incorporation or reduction of molecular oxygen"/>
    <property type="evidence" value="ECO:0007669"/>
    <property type="project" value="InterPro"/>
</dbReference>
<dbReference type="InterPro" id="IPR050364">
    <property type="entry name" value="Cytochrome_P450_fung"/>
</dbReference>
<keyword evidence="6" id="KW-0349">Heme</keyword>
<feature type="region of interest" description="Disordered" evidence="7">
    <location>
        <begin position="428"/>
        <end position="454"/>
    </location>
</feature>
<keyword evidence="5" id="KW-0503">Monooxygenase</keyword>
<evidence type="ECO:0000256" key="2">
    <source>
        <dbReference type="ARBA" id="ARBA00022723"/>
    </source>
</evidence>
<sequence length="570" mass="63930">MSSGSALTFGITLGWAGNATNHWLTSIAKMTVPLFTLVLACIALFAYRLSKIGRRPANYPPGPPTLPLIGNLHLMPKEKAHVQFQKWAQEYGPIYSLILGTKVMIVLNTDQAVKDLLDKRSGIYSSRPEMYIGQIASGGLRMLLMEYGSTWRMIRKIVHNNLNIKAAKTYVPYQDLENKAMLMGLLETPELFIDHINRYSNSLTTQMIFGFRTTSIHDPKLKQLYSGVAAFSEIIGTQTAAVLDLFPIFRSLPDILLPLRRYAKELHRKESELYIGHWLRIKQAIKNGKARPCFCVDLLRAQDEYGFSDAQAGYISGSMLEAGSDTTAATLLGFVQAMLLYPSVAKTAQEELDRICGSRFPTLDDEPSLPYIRGCIKESLRWMPTAILGVPHAVTQDDEYMGYKIPKGAGVMWNVWAIHMDPARHPDPHRFDPSRYAADAQTAQEAAANPDPTKRDQFVFGAGRRLCQGMHIAERSLFLAIARLLWAFDVLPVKGGDGEDVLPDAGNLTEGMLVHPKPFPARIVPRSSDRVEKVKAEWEKMEHVLDEELQWKVLPEGLIWKEYKQAAETV</sequence>
<evidence type="ECO:0000256" key="5">
    <source>
        <dbReference type="ARBA" id="ARBA00023033"/>
    </source>
</evidence>
<proteinExistence type="inferred from homology"/>
<protein>
    <submittedName>
        <fullName evidence="8">Similar to cytochrome P450</fullName>
    </submittedName>
</protein>
<comment type="cofactor">
    <cofactor evidence="6">
        <name>heme</name>
        <dbReference type="ChEBI" id="CHEBI:30413"/>
    </cofactor>
</comment>
<dbReference type="Pfam" id="PF00067">
    <property type="entry name" value="p450"/>
    <property type="match status" value="1"/>
</dbReference>
<evidence type="ECO:0000313" key="9">
    <source>
        <dbReference type="Proteomes" id="UP000002668"/>
    </source>
</evidence>
<dbReference type="EMBL" id="FP929072">
    <property type="protein sequence ID" value="CBX91441.1"/>
    <property type="molecule type" value="Genomic_DNA"/>
</dbReference>
<keyword evidence="3" id="KW-0560">Oxidoreductase</keyword>
<dbReference type="OrthoDB" id="1055148at2759"/>
<dbReference type="Proteomes" id="UP000002668">
    <property type="component" value="Genome"/>
</dbReference>
<dbReference type="PANTHER" id="PTHR46300:SF2">
    <property type="entry name" value="CYTOCHROME P450 MONOOXYGENASE ALNH-RELATED"/>
    <property type="match status" value="1"/>
</dbReference>
<dbReference type="InterPro" id="IPR036396">
    <property type="entry name" value="Cyt_P450_sf"/>
</dbReference>
<dbReference type="GO" id="GO:0005506">
    <property type="term" value="F:iron ion binding"/>
    <property type="evidence" value="ECO:0007669"/>
    <property type="project" value="InterPro"/>
</dbReference>
<dbReference type="eggNOG" id="KOG0156">
    <property type="taxonomic scope" value="Eukaryota"/>
</dbReference>
<feature type="binding site" description="axial binding residue" evidence="6">
    <location>
        <position position="467"/>
    </location>
    <ligand>
        <name>heme</name>
        <dbReference type="ChEBI" id="CHEBI:30413"/>
    </ligand>
    <ligandPart>
        <name>Fe</name>
        <dbReference type="ChEBI" id="CHEBI:18248"/>
    </ligandPart>
</feature>
<dbReference type="AlphaFoldDB" id="E4ZJ10"/>
<keyword evidence="4 6" id="KW-0408">Iron</keyword>
<evidence type="ECO:0000256" key="6">
    <source>
        <dbReference type="PIRSR" id="PIRSR602401-1"/>
    </source>
</evidence>
<dbReference type="OMA" id="WTLGTLH"/>
<dbReference type="PRINTS" id="PR00385">
    <property type="entry name" value="P450"/>
</dbReference>
<evidence type="ECO:0000256" key="4">
    <source>
        <dbReference type="ARBA" id="ARBA00023004"/>
    </source>
</evidence>
<dbReference type="InterPro" id="IPR001128">
    <property type="entry name" value="Cyt_P450"/>
</dbReference>
<accession>E4ZJ10</accession>
<dbReference type="SUPFAM" id="SSF48264">
    <property type="entry name" value="Cytochrome P450"/>
    <property type="match status" value="1"/>
</dbReference>
<dbReference type="InterPro" id="IPR002401">
    <property type="entry name" value="Cyt_P450_E_grp-I"/>
</dbReference>
<dbReference type="InParanoid" id="E4ZJ10"/>
<name>E4ZJ10_LEPMJ</name>
<feature type="compositionally biased region" description="Low complexity" evidence="7">
    <location>
        <begin position="437"/>
        <end position="448"/>
    </location>
</feature>
<dbReference type="CDD" id="cd11065">
    <property type="entry name" value="CYP64-like"/>
    <property type="match status" value="1"/>
</dbReference>
<comment type="similarity">
    <text evidence="1">Belongs to the cytochrome P450 family.</text>
</comment>
<evidence type="ECO:0000256" key="1">
    <source>
        <dbReference type="ARBA" id="ARBA00010617"/>
    </source>
</evidence>
<dbReference type="PANTHER" id="PTHR46300">
    <property type="entry name" value="P450, PUTATIVE (EUROFUNG)-RELATED-RELATED"/>
    <property type="match status" value="1"/>
</dbReference>
<organism evidence="9">
    <name type="scientific">Leptosphaeria maculans (strain JN3 / isolate v23.1.3 / race Av1-4-5-6-7-8)</name>
    <name type="common">Blackleg fungus</name>
    <name type="synonym">Phoma lingam</name>
    <dbReference type="NCBI Taxonomy" id="985895"/>
    <lineage>
        <taxon>Eukaryota</taxon>
        <taxon>Fungi</taxon>
        <taxon>Dikarya</taxon>
        <taxon>Ascomycota</taxon>
        <taxon>Pezizomycotina</taxon>
        <taxon>Dothideomycetes</taxon>
        <taxon>Pleosporomycetidae</taxon>
        <taxon>Pleosporales</taxon>
        <taxon>Pleosporineae</taxon>
        <taxon>Leptosphaeriaceae</taxon>
        <taxon>Plenodomus</taxon>
        <taxon>Plenodomus lingam/Leptosphaeria maculans species complex</taxon>
    </lineage>
</organism>
<gene>
    <name evidence="8" type="ORF">LEMA_P069490.1</name>
</gene>
<evidence type="ECO:0000256" key="7">
    <source>
        <dbReference type="SAM" id="MobiDB-lite"/>
    </source>
</evidence>